<name>A0A9D1WXC7_9FIRM</name>
<evidence type="ECO:0000313" key="2">
    <source>
        <dbReference type="Proteomes" id="UP000886721"/>
    </source>
</evidence>
<dbReference type="InterPro" id="IPR011990">
    <property type="entry name" value="TPR-like_helical_dom_sf"/>
</dbReference>
<dbReference type="AlphaFoldDB" id="A0A9D1WXC7"/>
<organism evidence="1 2">
    <name type="scientific">Candidatus Anaerostipes excrementavium</name>
    <dbReference type="NCBI Taxonomy" id="2838463"/>
    <lineage>
        <taxon>Bacteria</taxon>
        <taxon>Bacillati</taxon>
        <taxon>Bacillota</taxon>
        <taxon>Clostridia</taxon>
        <taxon>Lachnospirales</taxon>
        <taxon>Lachnospiraceae</taxon>
        <taxon>Anaerostipes</taxon>
    </lineage>
</organism>
<dbReference type="Gene3D" id="3.30.70.1230">
    <property type="entry name" value="Nucleotide cyclase"/>
    <property type="match status" value="1"/>
</dbReference>
<comment type="caution">
    <text evidence="1">The sequence shown here is derived from an EMBL/GenBank/DDBJ whole genome shotgun (WGS) entry which is preliminary data.</text>
</comment>
<dbReference type="InterPro" id="IPR029787">
    <property type="entry name" value="Nucleotide_cyclase"/>
</dbReference>
<dbReference type="InterPro" id="IPR027417">
    <property type="entry name" value="P-loop_NTPase"/>
</dbReference>
<dbReference type="SUPFAM" id="SSF48452">
    <property type="entry name" value="TPR-like"/>
    <property type="match status" value="1"/>
</dbReference>
<dbReference type="EMBL" id="DXEM01000034">
    <property type="protein sequence ID" value="HIX68662.1"/>
    <property type="molecule type" value="Genomic_DNA"/>
</dbReference>
<gene>
    <name evidence="1" type="ORF">H9735_11155</name>
</gene>
<accession>A0A9D1WXC7</accession>
<sequence>MSDFIDGHDEQMPPRQGMLFLFDVVNSTEKASKSDNITNSIFYQKIAIIAKSVVDDLNKKYRYGVQLEQNTGDGCFIFSEEPECCLELWNLLSCQFKNEHITIRCGAAYGRVSITNQNIGSNLANIVSRCCKYLNNENNLVITRDLYNLIKDDSIIHTIHPEISPIENPKLKGCSEIDMIYQLSFSSEKTESMEDIGVDFHTQHMFVGRNEVLQECINIIKATFSKNEILNIVGISGVGKTTIAMCGAQLLGYEVICIDLRLITNLRELHGLLVNLLFDKLNKENLVEEVAYEGVQTLINIFSGLSKIVLVFDHSELFLGELYKEIVNFLPTINNLRTNIILTSTNSQNIDAVQIKEWKLNNPSDDEKIEMLSYWIKTKRAWLVDFANQITNHSYLICLIGHRFKGNYKRKRDLVSINDQIIDAKNVSGYLSKIINELPINVRFWVYLAYLCKGSVISNAIPKFAIEMYDARGLIKEIGETTVFHPLVLHAVALEHQKTELEKIAYDQLCNIIDEKSLTLVEYYKYLCLDESKYNEKSEILTNNWQTWSEEIDSYKTQALIEKLKISLGSLQKEEFYDLYSSIIHIFQGRKEDLIIAKRKCEDLYSSSTLPLVIRLLAKIESIECQRKLYGPNYAIELIYGYLETLNDMLYKTISNEYICYGKYYYLGTFFFLIGNILRSMEDHTNAINAYKISLRYISKEDAKLRNAELQKIHIEYGIAESYLKVGQSALAIELANETIRIAKTSAKFGIALLHLLKARAYLCLNFSRTKNYKEALKSVKMAEKLFESIRLPNYIQRCKFVEGAIYAKKKNMTSAQKIFEELKEHLSETDDMAFRVNIFLNYITGIKGTISIADIEAITRRKGKQIGLFYQKLSKAENRIPLSEATNTISINNDQLIRDKFTINILDSSEILWAVD</sequence>
<dbReference type="SUPFAM" id="SSF52540">
    <property type="entry name" value="P-loop containing nucleoside triphosphate hydrolases"/>
    <property type="match status" value="1"/>
</dbReference>
<protein>
    <submittedName>
        <fullName evidence="1">Uncharacterized protein</fullName>
    </submittedName>
</protein>
<reference evidence="1" key="2">
    <citation type="submission" date="2021-04" db="EMBL/GenBank/DDBJ databases">
        <authorList>
            <person name="Gilroy R."/>
        </authorList>
    </citation>
    <scope>NUCLEOTIDE SEQUENCE</scope>
    <source>
        <strain evidence="1">CHK191-13928</strain>
    </source>
</reference>
<evidence type="ECO:0000313" key="1">
    <source>
        <dbReference type="EMBL" id="HIX68662.1"/>
    </source>
</evidence>
<dbReference type="Gene3D" id="1.25.40.10">
    <property type="entry name" value="Tetratricopeptide repeat domain"/>
    <property type="match status" value="1"/>
</dbReference>
<dbReference type="Gene3D" id="3.40.50.300">
    <property type="entry name" value="P-loop containing nucleotide triphosphate hydrolases"/>
    <property type="match status" value="1"/>
</dbReference>
<dbReference type="Proteomes" id="UP000886721">
    <property type="component" value="Unassembled WGS sequence"/>
</dbReference>
<reference evidence="1" key="1">
    <citation type="journal article" date="2021" name="PeerJ">
        <title>Extensive microbial diversity within the chicken gut microbiome revealed by metagenomics and culture.</title>
        <authorList>
            <person name="Gilroy R."/>
            <person name="Ravi A."/>
            <person name="Getino M."/>
            <person name="Pursley I."/>
            <person name="Horton D.L."/>
            <person name="Alikhan N.F."/>
            <person name="Baker D."/>
            <person name="Gharbi K."/>
            <person name="Hall N."/>
            <person name="Watson M."/>
            <person name="Adriaenssens E.M."/>
            <person name="Foster-Nyarko E."/>
            <person name="Jarju S."/>
            <person name="Secka A."/>
            <person name="Antonio M."/>
            <person name="Oren A."/>
            <person name="Chaudhuri R.R."/>
            <person name="La Ragione R."/>
            <person name="Hildebrand F."/>
            <person name="Pallen M.J."/>
        </authorList>
    </citation>
    <scope>NUCLEOTIDE SEQUENCE</scope>
    <source>
        <strain evidence="1">CHK191-13928</strain>
    </source>
</reference>
<proteinExistence type="predicted"/>